<dbReference type="GO" id="GO:0003723">
    <property type="term" value="F:RNA binding"/>
    <property type="evidence" value="ECO:0007669"/>
    <property type="project" value="UniProtKB-UniRule"/>
</dbReference>
<accession>A0A915JTD4</accession>
<keyword evidence="4 8" id="KW-0863">Zinc-finger</keyword>
<dbReference type="GO" id="GO:0006417">
    <property type="term" value="P:regulation of translation"/>
    <property type="evidence" value="ECO:0007669"/>
    <property type="project" value="UniProtKB-UniRule"/>
</dbReference>
<dbReference type="PROSITE" id="PS51522">
    <property type="entry name" value="ZF_NANOS"/>
    <property type="match status" value="1"/>
</dbReference>
<name>A0A915JTD4_ROMCU</name>
<dbReference type="PANTHER" id="PTHR12887">
    <property type="entry name" value="NANOS PROTEIN"/>
    <property type="match status" value="1"/>
</dbReference>
<evidence type="ECO:0000313" key="10">
    <source>
        <dbReference type="Proteomes" id="UP000887565"/>
    </source>
</evidence>
<dbReference type="AlphaFoldDB" id="A0A915JTD4"/>
<keyword evidence="2" id="KW-0963">Cytoplasm</keyword>
<sequence>MFLLKQKKYGFKVGSLLNFVDLKIELIMFNGNNTSPSIESINSDFGLDGKAKMKEYDIFSGVILEAFHSKVKKMALQYDCLGLRAFKRERKTIAPSRPLSWPLTFDDRISVEISGEDDNEDDFWSMANSRDCKSAPSSLPIEQHEAYEIRTSSSSLLILSAKIEPPTDFIRTRRGKKIVKLYCVFCKNNDPDNYKLWMSHKCKDENNRTLCPILRAHICEICGATGDRGHTLNHCPLRQAAKSGTLDQYFASLEREKKARLAAYNQEERNFGAIFGEYSLFEPNRQIFWPDPATTMFNAQNQQESAQLILKIFLRQKFYSVPGTLIPSFVHYRLSQQPLHICPSSHTSFFNWGLRQKSICFVTIWKKEWIGFVYNSFQMAQLQGSMISDMPGLMKTYELQKKDSKMFAVL</sequence>
<evidence type="ECO:0000256" key="5">
    <source>
        <dbReference type="ARBA" id="ARBA00022833"/>
    </source>
</evidence>
<proteinExistence type="inferred from homology"/>
<evidence type="ECO:0000256" key="6">
    <source>
        <dbReference type="ARBA" id="ARBA00022845"/>
    </source>
</evidence>
<keyword evidence="6 8" id="KW-0810">Translation regulation</keyword>
<dbReference type="GO" id="GO:0008270">
    <property type="term" value="F:zinc ion binding"/>
    <property type="evidence" value="ECO:0007669"/>
    <property type="project" value="UniProtKB-KW"/>
</dbReference>
<reference evidence="11" key="1">
    <citation type="submission" date="2022-11" db="UniProtKB">
        <authorList>
            <consortium name="WormBaseParasite"/>
        </authorList>
    </citation>
    <scope>IDENTIFICATION</scope>
</reference>
<evidence type="ECO:0000256" key="2">
    <source>
        <dbReference type="ARBA" id="ARBA00022490"/>
    </source>
</evidence>
<dbReference type="Pfam" id="PF05741">
    <property type="entry name" value="zf-nanos"/>
    <property type="match status" value="1"/>
</dbReference>
<evidence type="ECO:0000313" key="11">
    <source>
        <dbReference type="WBParaSite" id="nRc.2.0.1.t29516-RA"/>
    </source>
</evidence>
<dbReference type="WBParaSite" id="nRc.2.0.1.t29516-RA">
    <property type="protein sequence ID" value="nRc.2.0.1.t29516-RA"/>
    <property type="gene ID" value="nRc.2.0.1.g29516"/>
</dbReference>
<protein>
    <submittedName>
        <fullName evidence="11">Nanos-type domain-containing protein</fullName>
    </submittedName>
</protein>
<evidence type="ECO:0000256" key="8">
    <source>
        <dbReference type="PROSITE-ProRule" id="PRU00855"/>
    </source>
</evidence>
<keyword evidence="10" id="KW-1185">Reference proteome</keyword>
<organism evidence="10 11">
    <name type="scientific">Romanomermis culicivorax</name>
    <name type="common">Nematode worm</name>
    <dbReference type="NCBI Taxonomy" id="13658"/>
    <lineage>
        <taxon>Eukaryota</taxon>
        <taxon>Metazoa</taxon>
        <taxon>Ecdysozoa</taxon>
        <taxon>Nematoda</taxon>
        <taxon>Enoplea</taxon>
        <taxon>Dorylaimia</taxon>
        <taxon>Mermithida</taxon>
        <taxon>Mermithoidea</taxon>
        <taxon>Mermithidae</taxon>
        <taxon>Romanomermis</taxon>
    </lineage>
</organism>
<evidence type="ECO:0000256" key="4">
    <source>
        <dbReference type="ARBA" id="ARBA00022771"/>
    </source>
</evidence>
<dbReference type="InterPro" id="IPR024161">
    <property type="entry name" value="Znf_nanos-typ"/>
</dbReference>
<dbReference type="InterPro" id="IPR008705">
    <property type="entry name" value="Nanos/Xcar2"/>
</dbReference>
<dbReference type="Proteomes" id="UP000887565">
    <property type="component" value="Unplaced"/>
</dbReference>
<evidence type="ECO:0000256" key="1">
    <source>
        <dbReference type="ARBA" id="ARBA00004496"/>
    </source>
</evidence>
<dbReference type="InterPro" id="IPR038129">
    <property type="entry name" value="Nanos_sf"/>
</dbReference>
<keyword evidence="7 8" id="KW-0694">RNA-binding</keyword>
<keyword evidence="5" id="KW-0862">Zinc</keyword>
<dbReference type="GO" id="GO:0005737">
    <property type="term" value="C:cytoplasm"/>
    <property type="evidence" value="ECO:0007669"/>
    <property type="project" value="UniProtKB-SubCell"/>
</dbReference>
<comment type="similarity">
    <text evidence="8">Belongs to the nanos family.</text>
</comment>
<evidence type="ECO:0000259" key="9">
    <source>
        <dbReference type="PROSITE" id="PS51522"/>
    </source>
</evidence>
<comment type="subcellular location">
    <subcellularLocation>
        <location evidence="1">Cytoplasm</location>
    </subcellularLocation>
</comment>
<evidence type="ECO:0000256" key="7">
    <source>
        <dbReference type="ARBA" id="ARBA00022884"/>
    </source>
</evidence>
<keyword evidence="3" id="KW-0479">Metal-binding</keyword>
<dbReference type="Gene3D" id="4.10.60.30">
    <property type="entry name" value="Nanos, RNA-binding domain"/>
    <property type="match status" value="1"/>
</dbReference>
<feature type="domain" description="Nanos-type" evidence="9">
    <location>
        <begin position="182"/>
        <end position="237"/>
    </location>
</feature>
<evidence type="ECO:0000256" key="3">
    <source>
        <dbReference type="ARBA" id="ARBA00022723"/>
    </source>
</evidence>